<evidence type="ECO:0000313" key="1">
    <source>
        <dbReference type="EMBL" id="GAI71110.1"/>
    </source>
</evidence>
<feature type="non-terminal residue" evidence="1">
    <location>
        <position position="1"/>
    </location>
</feature>
<reference evidence="1" key="1">
    <citation type="journal article" date="2014" name="Front. Microbiol.">
        <title>High frequency of phylogenetically diverse reductive dehalogenase-homologous genes in deep subseafloor sedimentary metagenomes.</title>
        <authorList>
            <person name="Kawai M."/>
            <person name="Futagami T."/>
            <person name="Toyoda A."/>
            <person name="Takaki Y."/>
            <person name="Nishi S."/>
            <person name="Hori S."/>
            <person name="Arai W."/>
            <person name="Tsubouchi T."/>
            <person name="Morono Y."/>
            <person name="Uchiyama I."/>
            <person name="Ito T."/>
            <person name="Fujiyama A."/>
            <person name="Inagaki F."/>
            <person name="Takami H."/>
        </authorList>
    </citation>
    <scope>NUCLEOTIDE SEQUENCE</scope>
    <source>
        <strain evidence="1">Expedition CK06-06</strain>
    </source>
</reference>
<dbReference type="InterPro" id="IPR015422">
    <property type="entry name" value="PyrdxlP-dep_Trfase_small"/>
</dbReference>
<dbReference type="AlphaFoldDB" id="X1S6P1"/>
<comment type="caution">
    <text evidence="1">The sequence shown here is derived from an EMBL/GenBank/DDBJ whole genome shotgun (WGS) entry which is preliminary data.</text>
</comment>
<proteinExistence type="predicted"/>
<dbReference type="Gene3D" id="3.90.1150.10">
    <property type="entry name" value="Aspartate Aminotransferase, domain 1"/>
    <property type="match status" value="1"/>
</dbReference>
<organism evidence="1">
    <name type="scientific">marine sediment metagenome</name>
    <dbReference type="NCBI Taxonomy" id="412755"/>
    <lineage>
        <taxon>unclassified sequences</taxon>
        <taxon>metagenomes</taxon>
        <taxon>ecological metagenomes</taxon>
    </lineage>
</organism>
<accession>X1S6P1</accession>
<protein>
    <submittedName>
        <fullName evidence="1">Uncharacterized protein</fullName>
    </submittedName>
</protein>
<sequence length="87" mass="9721">GFRFLLDHTCPKRSFCDFRSCNYDYKKLKGGNDPILSGSLRCGMLLNGVDATEQGGWVSAAHTAKDIEKTIMAFDRTVSWMKKDGLV</sequence>
<gene>
    <name evidence="1" type="ORF">S12H4_06755</name>
</gene>
<name>X1S6P1_9ZZZZ</name>
<dbReference type="EMBL" id="BARW01002413">
    <property type="protein sequence ID" value="GAI71110.1"/>
    <property type="molecule type" value="Genomic_DNA"/>
</dbReference>